<reference evidence="1" key="2">
    <citation type="submission" date="2020-11" db="EMBL/GenBank/DDBJ databases">
        <authorList>
            <person name="McCartney M.A."/>
            <person name="Auch B."/>
            <person name="Kono T."/>
            <person name="Mallez S."/>
            <person name="Becker A."/>
            <person name="Gohl D.M."/>
            <person name="Silverstein K.A.T."/>
            <person name="Koren S."/>
            <person name="Bechman K.B."/>
            <person name="Herman A."/>
            <person name="Abrahante J.E."/>
            <person name="Garbe J."/>
        </authorList>
    </citation>
    <scope>NUCLEOTIDE SEQUENCE</scope>
    <source>
        <strain evidence="1">Duluth1</strain>
        <tissue evidence="1">Whole animal</tissue>
    </source>
</reference>
<name>A0A9D4GEF2_DREPO</name>
<keyword evidence="2" id="KW-1185">Reference proteome</keyword>
<reference evidence="1" key="1">
    <citation type="journal article" date="2019" name="bioRxiv">
        <title>The Genome of the Zebra Mussel, Dreissena polymorpha: A Resource for Invasive Species Research.</title>
        <authorList>
            <person name="McCartney M.A."/>
            <person name="Auch B."/>
            <person name="Kono T."/>
            <person name="Mallez S."/>
            <person name="Zhang Y."/>
            <person name="Obille A."/>
            <person name="Becker A."/>
            <person name="Abrahante J.E."/>
            <person name="Garbe J."/>
            <person name="Badalamenti J.P."/>
            <person name="Herman A."/>
            <person name="Mangelson H."/>
            <person name="Liachko I."/>
            <person name="Sullivan S."/>
            <person name="Sone E.D."/>
            <person name="Koren S."/>
            <person name="Silverstein K.A.T."/>
            <person name="Beckman K.B."/>
            <person name="Gohl D.M."/>
        </authorList>
    </citation>
    <scope>NUCLEOTIDE SEQUENCE</scope>
    <source>
        <strain evidence="1">Duluth1</strain>
        <tissue evidence="1">Whole animal</tissue>
    </source>
</reference>
<organism evidence="1 2">
    <name type="scientific">Dreissena polymorpha</name>
    <name type="common">Zebra mussel</name>
    <name type="synonym">Mytilus polymorpha</name>
    <dbReference type="NCBI Taxonomy" id="45954"/>
    <lineage>
        <taxon>Eukaryota</taxon>
        <taxon>Metazoa</taxon>
        <taxon>Spiralia</taxon>
        <taxon>Lophotrochozoa</taxon>
        <taxon>Mollusca</taxon>
        <taxon>Bivalvia</taxon>
        <taxon>Autobranchia</taxon>
        <taxon>Heteroconchia</taxon>
        <taxon>Euheterodonta</taxon>
        <taxon>Imparidentia</taxon>
        <taxon>Neoheterodontei</taxon>
        <taxon>Myida</taxon>
        <taxon>Dreissenoidea</taxon>
        <taxon>Dreissenidae</taxon>
        <taxon>Dreissena</taxon>
    </lineage>
</organism>
<dbReference type="Proteomes" id="UP000828390">
    <property type="component" value="Unassembled WGS sequence"/>
</dbReference>
<protein>
    <submittedName>
        <fullName evidence="1">Uncharacterized protein</fullName>
    </submittedName>
</protein>
<sequence length="69" mass="7858">MSEELCHQFLSDRLISLKYGKRVFTRGKDMLSVDSSIMQSSFTDPVSKTVNHINNVLTEERIKDVGLIV</sequence>
<dbReference type="EMBL" id="JAIWYP010000006">
    <property type="protein sequence ID" value="KAH3815791.1"/>
    <property type="molecule type" value="Genomic_DNA"/>
</dbReference>
<gene>
    <name evidence="1" type="ORF">DPMN_144322</name>
</gene>
<evidence type="ECO:0000313" key="1">
    <source>
        <dbReference type="EMBL" id="KAH3815791.1"/>
    </source>
</evidence>
<dbReference type="AlphaFoldDB" id="A0A9D4GEF2"/>
<proteinExistence type="predicted"/>
<accession>A0A9D4GEF2</accession>
<evidence type="ECO:0000313" key="2">
    <source>
        <dbReference type="Proteomes" id="UP000828390"/>
    </source>
</evidence>
<comment type="caution">
    <text evidence="1">The sequence shown here is derived from an EMBL/GenBank/DDBJ whole genome shotgun (WGS) entry which is preliminary data.</text>
</comment>